<reference evidence="2 3" key="1">
    <citation type="journal article" date="2014" name="Nat. Genet.">
        <title>Genome and transcriptome of the porcine whipworm Trichuris suis.</title>
        <authorList>
            <person name="Jex A.R."/>
            <person name="Nejsum P."/>
            <person name="Schwarz E.M."/>
            <person name="Hu L."/>
            <person name="Young N.D."/>
            <person name="Hall R.S."/>
            <person name="Korhonen P.K."/>
            <person name="Liao S."/>
            <person name="Thamsborg S."/>
            <person name="Xia J."/>
            <person name="Xu P."/>
            <person name="Wang S."/>
            <person name="Scheerlinck J.P."/>
            <person name="Hofmann A."/>
            <person name="Sternberg P.W."/>
            <person name="Wang J."/>
            <person name="Gasser R.B."/>
        </authorList>
    </citation>
    <scope>NUCLEOTIDE SEQUENCE [LARGE SCALE GENOMIC DNA]</scope>
    <source>
        <strain evidence="2">DCEP-RM93F</strain>
        <strain evidence="1">DCEP-RM93M</strain>
    </source>
</reference>
<protein>
    <submittedName>
        <fullName evidence="2">Uncharacterized protein</fullName>
    </submittedName>
</protein>
<dbReference type="Proteomes" id="UP000030758">
    <property type="component" value="Unassembled WGS sequence"/>
</dbReference>
<sequence>METNDWDAMAATDRSVWPQSGAFIESEPSGVEESLKIILKFTALRASCASQLPLHAKQRNFCQPSELLPTQLSEMEPKKVVACRSSFKVR</sequence>
<organism evidence="2">
    <name type="scientific">Trichuris suis</name>
    <name type="common">pig whipworm</name>
    <dbReference type="NCBI Taxonomy" id="68888"/>
    <lineage>
        <taxon>Eukaryota</taxon>
        <taxon>Metazoa</taxon>
        <taxon>Ecdysozoa</taxon>
        <taxon>Nematoda</taxon>
        <taxon>Enoplea</taxon>
        <taxon>Dorylaimia</taxon>
        <taxon>Trichinellida</taxon>
        <taxon>Trichuridae</taxon>
        <taxon>Trichuris</taxon>
    </lineage>
</organism>
<dbReference type="EMBL" id="KL363247">
    <property type="protein sequence ID" value="KFD50845.1"/>
    <property type="molecule type" value="Genomic_DNA"/>
</dbReference>
<accession>A0A085NHH9</accession>
<dbReference type="EMBL" id="KL367500">
    <property type="protein sequence ID" value="KFD68925.1"/>
    <property type="molecule type" value="Genomic_DNA"/>
</dbReference>
<evidence type="ECO:0000313" key="3">
    <source>
        <dbReference type="Proteomes" id="UP000030764"/>
    </source>
</evidence>
<proteinExistence type="predicted"/>
<name>A0A085NHH9_9BILA</name>
<evidence type="ECO:0000313" key="2">
    <source>
        <dbReference type="EMBL" id="KFD68925.1"/>
    </source>
</evidence>
<dbReference type="AlphaFoldDB" id="A0A085NHH9"/>
<keyword evidence="3" id="KW-1185">Reference proteome</keyword>
<evidence type="ECO:0000313" key="1">
    <source>
        <dbReference type="EMBL" id="KFD50845.1"/>
    </source>
</evidence>
<dbReference type="Proteomes" id="UP000030764">
    <property type="component" value="Unassembled WGS sequence"/>
</dbReference>
<gene>
    <name evidence="1" type="ORF">M513_08283</name>
    <name evidence="2" type="ORF">M514_08283</name>
</gene>